<dbReference type="EMBL" id="CP147407">
    <property type="protein sequence ID" value="WXB95308.1"/>
    <property type="molecule type" value="Genomic_DNA"/>
</dbReference>
<accession>A0ABZ2NC37</accession>
<keyword evidence="3" id="KW-1185">Reference proteome</keyword>
<dbReference type="Gene3D" id="3.40.50.10320">
    <property type="entry name" value="LmbE-like"/>
    <property type="match status" value="1"/>
</dbReference>
<comment type="cofactor">
    <cofactor evidence="1">
        <name>Zn(2+)</name>
        <dbReference type="ChEBI" id="CHEBI:29105"/>
    </cofactor>
</comment>
<dbReference type="Pfam" id="PF02585">
    <property type="entry name" value="PIG-L"/>
    <property type="match status" value="1"/>
</dbReference>
<dbReference type="InterPro" id="IPR003737">
    <property type="entry name" value="GlcNAc_PI_deacetylase-related"/>
</dbReference>
<dbReference type="PANTHER" id="PTHR12993:SF30">
    <property type="entry name" value="N-ACETYL-ALPHA-D-GLUCOSAMINYL L-MALATE DEACETYLASE 1"/>
    <property type="match status" value="1"/>
</dbReference>
<proteinExistence type="predicted"/>
<dbReference type="RefSeq" id="WP_338776767.1">
    <property type="nucleotide sequence ID" value="NZ_CP147407.1"/>
</dbReference>
<dbReference type="InterPro" id="IPR023842">
    <property type="entry name" value="Bacillithiol_biosynth_BshB1"/>
</dbReference>
<dbReference type="Proteomes" id="UP001377337">
    <property type="component" value="Chromosome"/>
</dbReference>
<evidence type="ECO:0000313" key="2">
    <source>
        <dbReference type="EMBL" id="WXB95308.1"/>
    </source>
</evidence>
<sequence length="226" mass="25136">MSLEKLDILAFGTHPGDVEYGMGGTLARYADKQIRTGICDLTEAELSSEGTVAERKKEATAASEVLGVNKRIFLDLPDRGLFVTASYLDRLISVIRKYRPEVVYCPADNPDHPDFESCANLVKEAVYSAGIHKYEDSFRLPAHSVHHVYQYITAPFQKPDMILDISGTISRKEESLRAYHSCMNHAYIDLAFTREQLAGKAAGLAFAEGFKSPKPIELNELPGEHK</sequence>
<protein>
    <submittedName>
        <fullName evidence="2">Bacillithiol biosynthesis deacetylase BshB1</fullName>
    </submittedName>
</protein>
<organism evidence="2 3">
    <name type="scientific">Metabacillus sediminis</name>
    <dbReference type="NCBI Taxonomy" id="3117746"/>
    <lineage>
        <taxon>Bacteria</taxon>
        <taxon>Bacillati</taxon>
        <taxon>Bacillota</taxon>
        <taxon>Bacilli</taxon>
        <taxon>Bacillales</taxon>
        <taxon>Bacillaceae</taxon>
        <taxon>Metabacillus</taxon>
    </lineage>
</organism>
<gene>
    <name evidence="2" type="primary">bshB1</name>
    <name evidence="2" type="ORF">WCV65_12045</name>
</gene>
<name>A0ABZ2NC37_9BACI</name>
<dbReference type="SUPFAM" id="SSF102588">
    <property type="entry name" value="LmbE-like"/>
    <property type="match status" value="1"/>
</dbReference>
<dbReference type="PANTHER" id="PTHR12993">
    <property type="entry name" value="N-ACETYLGLUCOSAMINYL-PHOSPHATIDYLINOSITOL DE-N-ACETYLASE-RELATED"/>
    <property type="match status" value="1"/>
</dbReference>
<evidence type="ECO:0000256" key="1">
    <source>
        <dbReference type="ARBA" id="ARBA00001947"/>
    </source>
</evidence>
<evidence type="ECO:0000313" key="3">
    <source>
        <dbReference type="Proteomes" id="UP001377337"/>
    </source>
</evidence>
<dbReference type="InterPro" id="IPR024078">
    <property type="entry name" value="LmbE-like_dom_sf"/>
</dbReference>
<dbReference type="NCBIfam" id="TIGR04001">
    <property type="entry name" value="thiol_BshB1"/>
    <property type="match status" value="1"/>
</dbReference>
<reference evidence="2 3" key="1">
    <citation type="submission" date="2024-02" db="EMBL/GenBank/DDBJ databases">
        <title>Seven novel Bacillus-like species.</title>
        <authorList>
            <person name="Liu G."/>
        </authorList>
    </citation>
    <scope>NUCLEOTIDE SEQUENCE [LARGE SCALE GENOMIC DNA]</scope>
    <source>
        <strain evidence="2 3">FJAT-52054</strain>
    </source>
</reference>